<dbReference type="Proteomes" id="UP000283684">
    <property type="component" value="Unassembled WGS sequence"/>
</dbReference>
<dbReference type="EMBL" id="WCUG01000002">
    <property type="protein sequence ID" value="KAB4172926.1"/>
    <property type="molecule type" value="Genomic_DNA"/>
</dbReference>
<evidence type="ECO:0000256" key="1">
    <source>
        <dbReference type="ARBA" id="ARBA00022679"/>
    </source>
</evidence>
<evidence type="ECO:0000313" key="14">
    <source>
        <dbReference type="EMBL" id="RGJ91749.1"/>
    </source>
</evidence>
<dbReference type="EMBL" id="QSEE01000003">
    <property type="protein sequence ID" value="RGZ50639.1"/>
    <property type="molecule type" value="Genomic_DNA"/>
</dbReference>
<dbReference type="InterPro" id="IPR020904">
    <property type="entry name" value="Sc_DH/Rdtase_CS"/>
</dbReference>
<dbReference type="EMBL" id="JAQNSI010000577">
    <property type="protein sequence ID" value="MDC1903068.1"/>
    <property type="molecule type" value="Genomic_DNA"/>
</dbReference>
<dbReference type="InterPro" id="IPR002347">
    <property type="entry name" value="SDR_fam"/>
</dbReference>
<proteinExistence type="inferred from homology"/>
<dbReference type="CDD" id="cd05233">
    <property type="entry name" value="SDR_c"/>
    <property type="match status" value="1"/>
</dbReference>
<dbReference type="CDD" id="cd02516">
    <property type="entry name" value="CDP-ME_synthetase"/>
    <property type="match status" value="1"/>
</dbReference>
<evidence type="ECO:0000313" key="17">
    <source>
        <dbReference type="EMBL" id="RGZ50639.1"/>
    </source>
</evidence>
<dbReference type="InterPro" id="IPR036291">
    <property type="entry name" value="NAD(P)-bd_dom_sf"/>
</dbReference>
<evidence type="ECO:0000313" key="5">
    <source>
        <dbReference type="EMBL" id="KAB4092396.1"/>
    </source>
</evidence>
<dbReference type="RefSeq" id="WP_005830829.1">
    <property type="nucleotide sequence ID" value="NZ_AP019724.1"/>
</dbReference>
<evidence type="ECO:0000313" key="11">
    <source>
        <dbReference type="EMBL" id="MDC1903068.1"/>
    </source>
</evidence>
<evidence type="ECO:0000313" key="18">
    <source>
        <dbReference type="EMBL" id="RHB74083.1"/>
    </source>
</evidence>
<sequence>MKKNVAVILAGGVGSRLGLSTPKQFFKVAGKMVVEHTIDTFESNPHIHEIAIVSNPFYISDFESIIIKNGWKKVKKILKGGQERYHSSLSAIKAYEDTDVNLIFHDAVRPLVSQRILNDVIAALETYKAIDVAMPATDTIIQVNDRFIQEIPDRSKLMRGQTPQAFHLETIKHAYDIALQDPAFKVTDDCGVVVKYLPEVPVYVVNGEESNMKLTYKEDTYLLDKFFQLRKSELNTLPIDQENNLKNRVAVVFGGSYGIGADVAQLLKEKGANVFCYSRSMNGTDVGNKEQVSKALQEVYRQCGRIDYIINTAGLLNKEPLMSCDYQTICNAVNTNYMGTVNVALEAFPYLKESKGKLVFFTSSSYTRGRAFYSIYSSTKAAIVNFVQAIAQEWEPFGISVNCINPERTKTPMRVHNFGIEPDNTLLTSEQVAITTIQSLLSEFTGQVIDVKREEV</sequence>
<dbReference type="PRINTS" id="PR00080">
    <property type="entry name" value="SDRFAMILY"/>
</dbReference>
<dbReference type="PATRIC" id="fig|820.27.peg.2763"/>
<evidence type="ECO:0000256" key="2">
    <source>
        <dbReference type="ARBA" id="ARBA00022695"/>
    </source>
</evidence>
<reference evidence="4 25" key="4">
    <citation type="submission" date="2019-06" db="EMBL/GenBank/DDBJ databases">
        <title>Complete genome sequence of Bacteroides uniformis NBRC 113350.</title>
        <authorList>
            <person name="Miura T."/>
            <person name="Furukawa M."/>
            <person name="Shimamura M."/>
            <person name="Ohyama Y."/>
            <person name="Yamazoe A."/>
            <person name="Kawasaki H."/>
        </authorList>
    </citation>
    <scope>NUCLEOTIDE SEQUENCE [LARGE SCALE GENOMIC DNA]</scope>
    <source>
        <strain evidence="4 25">NBRC 113350</strain>
    </source>
</reference>
<dbReference type="PANTHER" id="PTHR32125">
    <property type="entry name" value="2-C-METHYL-D-ERYTHRITOL 4-PHOSPHATE CYTIDYLYLTRANSFERASE, CHLOROPLASTIC"/>
    <property type="match status" value="1"/>
</dbReference>
<dbReference type="Proteomes" id="UP000462376">
    <property type="component" value="Unassembled WGS sequence"/>
</dbReference>
<dbReference type="Proteomes" id="UP000260874">
    <property type="component" value="Unassembled WGS sequence"/>
</dbReference>
<dbReference type="Proteomes" id="UP001222603">
    <property type="component" value="Unassembled WGS sequence"/>
</dbReference>
<reference evidence="12" key="6">
    <citation type="submission" date="2023-10" db="EMBL/GenBank/DDBJ databases">
        <title>Genome of Potential pathogenic bacteria in Crohn's disease.</title>
        <authorList>
            <person name="Rodriguez-Palacios A."/>
        </authorList>
    </citation>
    <scope>NUCLEOTIDE SEQUENCE</scope>
    <source>
        <strain evidence="12">CavFT-hAR50</strain>
    </source>
</reference>
<evidence type="ECO:0000313" key="9">
    <source>
        <dbReference type="EMBL" id="MDC1857273.1"/>
    </source>
</evidence>
<evidence type="ECO:0000313" key="15">
    <source>
        <dbReference type="EMBL" id="RGK84732.1"/>
    </source>
</evidence>
<evidence type="ECO:0000313" key="6">
    <source>
        <dbReference type="EMBL" id="KAB4172926.1"/>
    </source>
</evidence>
<dbReference type="Proteomes" id="UP000432488">
    <property type="component" value="Unassembled WGS sequence"/>
</dbReference>
<dbReference type="EMBL" id="JAQNSB010000052">
    <property type="protein sequence ID" value="MDC1857273.1"/>
    <property type="molecule type" value="Genomic_DNA"/>
</dbReference>
<evidence type="ECO:0000313" key="16">
    <source>
        <dbReference type="EMBL" id="RGL13009.1"/>
    </source>
</evidence>
<evidence type="ECO:0000313" key="29">
    <source>
        <dbReference type="Proteomes" id="UP000462376"/>
    </source>
</evidence>
<dbReference type="FunFam" id="3.90.550.10:FF:000003">
    <property type="entry name" value="2-C-methyl-D-erythritol 4-phosphate cytidylyltransferase"/>
    <property type="match status" value="1"/>
</dbReference>
<dbReference type="PIRSF" id="PIRSF036586">
    <property type="entry name" value="CDP-ribitol_syn"/>
    <property type="match status" value="1"/>
</dbReference>
<dbReference type="Pfam" id="PF00106">
    <property type="entry name" value="adh_short"/>
    <property type="match status" value="1"/>
</dbReference>
<keyword evidence="2 5" id="KW-0548">Nucleotidyltransferase</keyword>
<comment type="similarity">
    <text evidence="3">Belongs to the short-chain dehydrogenases/reductases (SDR) family.</text>
</comment>
<gene>
    <name evidence="13" type="ORF">BHV79_09015</name>
    <name evidence="4" type="ORF">Bun01g_05870</name>
    <name evidence="18" type="ORF">DW873_08475</name>
    <name evidence="17" type="ORF">DW988_04640</name>
    <name evidence="16" type="ORF">DXC80_11750</name>
    <name evidence="15" type="ORF">DXC91_12645</name>
    <name evidence="14" type="ORF">DXD40_14245</name>
    <name evidence="8" type="ORF">GAP47_01040</name>
    <name evidence="7" type="ORF">GAQ34_09420</name>
    <name evidence="5" type="ORF">GAQ56_09110</name>
    <name evidence="6" type="ORF">GAQ59_02020</name>
    <name evidence="11" type="ORF">POZ10_20860</name>
    <name evidence="9" type="ORF">POZ22_21220</name>
    <name evidence="10" type="ORF">POZ24_20175</name>
    <name evidence="12" type="ORF">RVH16_03835</name>
</gene>
<dbReference type="EMBL" id="WCTL01000001">
    <property type="protein sequence ID" value="KAB4241242.1"/>
    <property type="molecule type" value="Genomic_DNA"/>
</dbReference>
<dbReference type="EMBL" id="QSRB01000010">
    <property type="protein sequence ID" value="RGK84732.1"/>
    <property type="molecule type" value="Genomic_DNA"/>
</dbReference>
<dbReference type="EMBL" id="QSHA01000005">
    <property type="protein sequence ID" value="RHB74083.1"/>
    <property type="molecule type" value="Genomic_DNA"/>
</dbReference>
<dbReference type="Proteomes" id="UP000260844">
    <property type="component" value="Unassembled WGS sequence"/>
</dbReference>
<reference evidence="26 27" key="3">
    <citation type="journal article" date="2019" name="Nat. Med.">
        <title>A library of human gut bacterial isolates paired with longitudinal multiomics data enables mechanistic microbiome research.</title>
        <authorList>
            <person name="Poyet M."/>
            <person name="Groussin M."/>
            <person name="Gibbons S.M."/>
            <person name="Avila-Pacheco J."/>
            <person name="Jiang X."/>
            <person name="Kearney S.M."/>
            <person name="Perrotta A.R."/>
            <person name="Berdy B."/>
            <person name="Zhao S."/>
            <person name="Lieberman T.D."/>
            <person name="Swanson P.K."/>
            <person name="Smith M."/>
            <person name="Roesemann S."/>
            <person name="Alexander J.E."/>
            <person name="Rich S.A."/>
            <person name="Livny J."/>
            <person name="Vlamakis H."/>
            <person name="Clish C."/>
            <person name="Bullock K."/>
            <person name="Deik A."/>
            <person name="Scott J."/>
            <person name="Pierce K.A."/>
            <person name="Xavier R.J."/>
            <person name="Alm E.J."/>
        </authorList>
    </citation>
    <scope>NUCLEOTIDE SEQUENCE [LARGE SCALE GENOMIC DNA]</scope>
    <source>
        <strain evidence="7 28">BIOML-A21</strain>
        <strain evidence="6 27">BIOML-A27</strain>
        <strain evidence="5 26">BIOML-A42</strain>
        <strain evidence="8 29">BIOML-A5</strain>
    </source>
</reference>
<dbReference type="PROSITE" id="PS00061">
    <property type="entry name" value="ADH_SHORT"/>
    <property type="match status" value="1"/>
</dbReference>
<evidence type="ECO:0000313" key="27">
    <source>
        <dbReference type="Proteomes" id="UP000433928"/>
    </source>
</evidence>
<dbReference type="Proteomes" id="UP001213309">
    <property type="component" value="Unassembled WGS sequence"/>
</dbReference>
<dbReference type="Gene3D" id="3.40.50.720">
    <property type="entry name" value="NAD(P)-binding Rossmann-like Domain"/>
    <property type="match status" value="1"/>
</dbReference>
<dbReference type="Gene3D" id="3.90.550.10">
    <property type="entry name" value="Spore Coat Polysaccharide Biosynthesis Protein SpsA, Chain A"/>
    <property type="match status" value="1"/>
</dbReference>
<dbReference type="Proteomes" id="UP000260795">
    <property type="component" value="Unassembled WGS sequence"/>
</dbReference>
<dbReference type="AlphaFoldDB" id="A0A139K2I4"/>
<dbReference type="Proteomes" id="UP000442334">
    <property type="component" value="Unassembled WGS sequence"/>
</dbReference>
<evidence type="ECO:0000313" key="4">
    <source>
        <dbReference type="EMBL" id="BBK86217.1"/>
    </source>
</evidence>
<dbReference type="Proteomes" id="UP001214113">
    <property type="component" value="Unassembled WGS sequence"/>
</dbReference>
<dbReference type="InterPro" id="IPR029044">
    <property type="entry name" value="Nucleotide-diphossugar_trans"/>
</dbReference>
<evidence type="ECO:0000313" key="22">
    <source>
        <dbReference type="Proteomes" id="UP000260874"/>
    </source>
</evidence>
<dbReference type="InterPro" id="IPR034683">
    <property type="entry name" value="IspD/TarI"/>
</dbReference>
<protein>
    <submittedName>
        <fullName evidence="13">2-C-methyl-D-erythritol 4-phosphate cytidylyltransferase</fullName>
    </submittedName>
    <submittedName>
        <fullName evidence="5">Bifunctional cytidylyltransferase/SDR family oxidoreductase</fullName>
    </submittedName>
    <submittedName>
        <fullName evidence="4">Pyrophosphorylase</fullName>
    </submittedName>
    <submittedName>
        <fullName evidence="18">SDR family NAD(P)-dependent oxidoreductase</fullName>
    </submittedName>
</protein>
<dbReference type="EMBL" id="JAWDEU010000002">
    <property type="protein sequence ID" value="MDU0243849.1"/>
    <property type="molecule type" value="Genomic_DNA"/>
</dbReference>
<organism evidence="18 24">
    <name type="scientific">Bacteroides uniformis</name>
    <dbReference type="NCBI Taxonomy" id="820"/>
    <lineage>
        <taxon>Bacteria</taxon>
        <taxon>Pseudomonadati</taxon>
        <taxon>Bacteroidota</taxon>
        <taxon>Bacteroidia</taxon>
        <taxon>Bacteroidales</taxon>
        <taxon>Bacteroidaceae</taxon>
        <taxon>Bacteroides</taxon>
    </lineage>
</organism>
<evidence type="ECO:0000313" key="21">
    <source>
        <dbReference type="Proteomes" id="UP000260844"/>
    </source>
</evidence>
<evidence type="ECO:0000256" key="3">
    <source>
        <dbReference type="RuleBase" id="RU000363"/>
    </source>
</evidence>
<dbReference type="EMBL" id="WCUV01000006">
    <property type="protein sequence ID" value="KAB4092396.1"/>
    <property type="molecule type" value="Genomic_DNA"/>
</dbReference>
<dbReference type="EMBL" id="MNQU01000211">
    <property type="protein sequence ID" value="OKZ33227.1"/>
    <property type="molecule type" value="Genomic_DNA"/>
</dbReference>
<dbReference type="Proteomes" id="UP000433928">
    <property type="component" value="Unassembled WGS sequence"/>
</dbReference>
<keyword evidence="1 5" id="KW-0808">Transferase</keyword>
<evidence type="ECO:0000313" key="24">
    <source>
        <dbReference type="Proteomes" id="UP000286114"/>
    </source>
</evidence>
<dbReference type="Proteomes" id="UP000186549">
    <property type="component" value="Unassembled WGS sequence"/>
</dbReference>
<evidence type="ECO:0000313" key="8">
    <source>
        <dbReference type="EMBL" id="KAB4241242.1"/>
    </source>
</evidence>
<reference evidence="20 21" key="2">
    <citation type="submission" date="2018-08" db="EMBL/GenBank/DDBJ databases">
        <title>A genome reference for cultivated species of the human gut microbiota.</title>
        <authorList>
            <person name="Zou Y."/>
            <person name="Xue W."/>
            <person name="Luo G."/>
        </authorList>
    </citation>
    <scope>NUCLEOTIDE SEQUENCE [LARGE SCALE GENOMIC DNA]</scope>
    <source>
        <strain evidence="18 24">AM39-1</strain>
        <strain evidence="17 23">AM50-4</strain>
        <strain evidence="16 20">TF08-13</strain>
        <strain evidence="15 22">TF09-22</strain>
        <strain evidence="14 21">TM04-30</strain>
    </source>
</reference>
<dbReference type="InterPro" id="IPR012115">
    <property type="entry name" value="CDP-ribitol_syn"/>
</dbReference>
<dbReference type="InterPro" id="IPR050088">
    <property type="entry name" value="IspD/TarI_cytidylyltransf_bact"/>
</dbReference>
<reference evidence="9" key="5">
    <citation type="submission" date="2022-10" db="EMBL/GenBank/DDBJ databases">
        <title>Human gut microbiome strain richness.</title>
        <authorList>
            <person name="Chen-Liaw A."/>
        </authorList>
    </citation>
    <scope>NUCLEOTIDE SEQUENCE</scope>
    <source>
        <strain evidence="11">1001713st1_F9_1001713B170221_170320</strain>
        <strain evidence="10">1001713st2_A4_1001713B170214_170313</strain>
        <strain evidence="9">BSD2780061687st1_G10_BSD2780061687b_171204</strain>
    </source>
</reference>
<dbReference type="EMBL" id="WCUA01000008">
    <property type="protein sequence ID" value="KAB4185655.1"/>
    <property type="molecule type" value="Genomic_DNA"/>
</dbReference>
<evidence type="ECO:0000313" key="19">
    <source>
        <dbReference type="Proteomes" id="UP000186549"/>
    </source>
</evidence>
<dbReference type="GO" id="GO:0050518">
    <property type="term" value="F:2-C-methyl-D-erythritol 4-phosphate cytidylyltransferase activity"/>
    <property type="evidence" value="ECO:0007669"/>
    <property type="project" value="TreeGrafter"/>
</dbReference>
<dbReference type="Proteomes" id="UP000320533">
    <property type="component" value="Chromosome"/>
</dbReference>
<evidence type="ECO:0000313" key="26">
    <source>
        <dbReference type="Proteomes" id="UP000432488"/>
    </source>
</evidence>
<dbReference type="EMBL" id="QSRK01000016">
    <property type="protein sequence ID" value="RGL13009.1"/>
    <property type="molecule type" value="Genomic_DNA"/>
</dbReference>
<evidence type="ECO:0000313" key="23">
    <source>
        <dbReference type="Proteomes" id="UP000283684"/>
    </source>
</evidence>
<dbReference type="SUPFAM" id="SSF53448">
    <property type="entry name" value="Nucleotide-diphospho-sugar transferases"/>
    <property type="match status" value="1"/>
</dbReference>
<evidence type="ECO:0000313" key="7">
    <source>
        <dbReference type="EMBL" id="KAB4185655.1"/>
    </source>
</evidence>
<dbReference type="Pfam" id="PF01128">
    <property type="entry name" value="IspD"/>
    <property type="match status" value="1"/>
</dbReference>
<evidence type="ECO:0000313" key="20">
    <source>
        <dbReference type="Proteomes" id="UP000260795"/>
    </source>
</evidence>
<dbReference type="Proteomes" id="UP000286114">
    <property type="component" value="Unassembled WGS sequence"/>
</dbReference>
<evidence type="ECO:0000313" key="12">
    <source>
        <dbReference type="EMBL" id="MDU0243849.1"/>
    </source>
</evidence>
<accession>A0A139K2I4</accession>
<dbReference type="EMBL" id="AP019724">
    <property type="protein sequence ID" value="BBK86217.1"/>
    <property type="molecule type" value="Genomic_DNA"/>
</dbReference>
<dbReference type="KEGG" id="bun:Bun01g_05870"/>
<dbReference type="GeneID" id="99750130"/>
<name>A0A139K2I4_BACUN</name>
<dbReference type="PANTHER" id="PTHR32125:SF4">
    <property type="entry name" value="2-C-METHYL-D-ERYTHRITOL 4-PHOSPHATE CYTIDYLYLTRANSFERASE, CHLOROPLASTIC"/>
    <property type="match status" value="1"/>
</dbReference>
<evidence type="ECO:0000313" key="25">
    <source>
        <dbReference type="Proteomes" id="UP000320533"/>
    </source>
</evidence>
<dbReference type="EMBL" id="QSPV01000012">
    <property type="protein sequence ID" value="RGJ91749.1"/>
    <property type="molecule type" value="Genomic_DNA"/>
</dbReference>
<reference evidence="13 19" key="1">
    <citation type="journal article" date="2016" name="Nat. Biotechnol.">
        <title>Measurement of bacterial replication rates in microbial communities.</title>
        <authorList>
            <person name="Brown C.T."/>
            <person name="Olm M.R."/>
            <person name="Thomas B.C."/>
            <person name="Banfield J.F."/>
        </authorList>
    </citation>
    <scope>NUCLEOTIDE SEQUENCE [LARGE SCALE GENOMIC DNA]</scope>
    <source>
        <strain evidence="13">45_41</strain>
    </source>
</reference>
<dbReference type="PRINTS" id="PR00081">
    <property type="entry name" value="GDHRDH"/>
</dbReference>
<evidence type="ECO:0000313" key="10">
    <source>
        <dbReference type="EMBL" id="MDC1882308.1"/>
    </source>
</evidence>
<dbReference type="SUPFAM" id="SSF51735">
    <property type="entry name" value="NAD(P)-binding Rossmann-fold domains"/>
    <property type="match status" value="1"/>
</dbReference>
<dbReference type="EMBL" id="JAQNSG010000030">
    <property type="protein sequence ID" value="MDC1882308.1"/>
    <property type="molecule type" value="Genomic_DNA"/>
</dbReference>
<evidence type="ECO:0000313" key="28">
    <source>
        <dbReference type="Proteomes" id="UP000442334"/>
    </source>
</evidence>
<evidence type="ECO:0000313" key="13">
    <source>
        <dbReference type="EMBL" id="OKZ33227.1"/>
    </source>
</evidence>
<dbReference type="Proteomes" id="UP001181247">
    <property type="component" value="Unassembled WGS sequence"/>
</dbReference>